<reference evidence="3" key="1">
    <citation type="submission" date="2020-12" db="EMBL/GenBank/DDBJ databases">
        <title>Bacterial taxonomy.</title>
        <authorList>
            <person name="Pan X."/>
        </authorList>
    </citation>
    <scope>NUCLEOTIDE SEQUENCE</scope>
    <source>
        <strain evidence="3">KCTC 52957</strain>
    </source>
</reference>
<dbReference type="Proteomes" id="UP000642488">
    <property type="component" value="Unassembled WGS sequence"/>
</dbReference>
<sequence>MGENPIKALSFLCLTAFALALGLPSADAQTRNQCFEVLCIDTATRGETTILTARNTARNTPITVSLALRLDNLDAEGTGQAVLAPGKARQLFILTPRGRGASEFTYDYSWMPGDFRARPDPRATYALPFRGAALPVLQGCDGWFSHRGELGQSIDFAMPIGTQVHAARAGRVIFTKRDSQRGGPSQRFINDDNKVLVQHADGSVAAYAHLAFDSARVVPGQDVRAGDVLALSGNTGFSAEPHLHFELYTPKPEGGRQTWPVRWRIGDETVVCPRRGTVLNN</sequence>
<dbReference type="InterPro" id="IPR050570">
    <property type="entry name" value="Cell_wall_metabolism_enzyme"/>
</dbReference>
<evidence type="ECO:0000313" key="3">
    <source>
        <dbReference type="EMBL" id="MBJ3762804.1"/>
    </source>
</evidence>
<dbReference type="EMBL" id="JAEKPD010000007">
    <property type="protein sequence ID" value="MBJ3762804.1"/>
    <property type="molecule type" value="Genomic_DNA"/>
</dbReference>
<dbReference type="Pfam" id="PF01551">
    <property type="entry name" value="Peptidase_M23"/>
    <property type="match status" value="1"/>
</dbReference>
<dbReference type="InterPro" id="IPR011055">
    <property type="entry name" value="Dup_hybrid_motif"/>
</dbReference>
<feature type="domain" description="M23ase beta-sheet core" evidence="2">
    <location>
        <begin position="152"/>
        <end position="249"/>
    </location>
</feature>
<dbReference type="InterPro" id="IPR016047">
    <property type="entry name" value="M23ase_b-sheet_dom"/>
</dbReference>
<protein>
    <submittedName>
        <fullName evidence="3">M23 family metallopeptidase</fullName>
    </submittedName>
</protein>
<keyword evidence="4" id="KW-1185">Reference proteome</keyword>
<dbReference type="SUPFAM" id="SSF51261">
    <property type="entry name" value="Duplicated hybrid motif"/>
    <property type="match status" value="1"/>
</dbReference>
<feature type="chain" id="PRO_5037404426" evidence="1">
    <location>
        <begin position="29"/>
        <end position="281"/>
    </location>
</feature>
<dbReference type="PANTHER" id="PTHR21666">
    <property type="entry name" value="PEPTIDASE-RELATED"/>
    <property type="match status" value="1"/>
</dbReference>
<proteinExistence type="predicted"/>
<keyword evidence="1" id="KW-0732">Signal</keyword>
<dbReference type="PANTHER" id="PTHR21666:SF294">
    <property type="entry name" value="PEPTIDASE M23"/>
    <property type="match status" value="1"/>
</dbReference>
<evidence type="ECO:0000313" key="4">
    <source>
        <dbReference type="Proteomes" id="UP000642488"/>
    </source>
</evidence>
<name>A0A934I977_9RHOB</name>
<dbReference type="CDD" id="cd12797">
    <property type="entry name" value="M23_peptidase"/>
    <property type="match status" value="1"/>
</dbReference>
<accession>A0A934I977</accession>
<dbReference type="RefSeq" id="WP_198915972.1">
    <property type="nucleotide sequence ID" value="NZ_JAEKPD010000007.1"/>
</dbReference>
<gene>
    <name evidence="3" type="ORF">ILP92_08605</name>
</gene>
<evidence type="ECO:0000256" key="1">
    <source>
        <dbReference type="SAM" id="SignalP"/>
    </source>
</evidence>
<dbReference type="Gene3D" id="2.70.70.10">
    <property type="entry name" value="Glucose Permease (Domain IIA)"/>
    <property type="match status" value="1"/>
</dbReference>
<dbReference type="GO" id="GO:0004222">
    <property type="term" value="F:metalloendopeptidase activity"/>
    <property type="evidence" value="ECO:0007669"/>
    <property type="project" value="TreeGrafter"/>
</dbReference>
<feature type="signal peptide" evidence="1">
    <location>
        <begin position="1"/>
        <end position="28"/>
    </location>
</feature>
<comment type="caution">
    <text evidence="3">The sequence shown here is derived from an EMBL/GenBank/DDBJ whole genome shotgun (WGS) entry which is preliminary data.</text>
</comment>
<organism evidence="3 4">
    <name type="scientific">Palleronia pontilimi</name>
    <dbReference type="NCBI Taxonomy" id="1964209"/>
    <lineage>
        <taxon>Bacteria</taxon>
        <taxon>Pseudomonadati</taxon>
        <taxon>Pseudomonadota</taxon>
        <taxon>Alphaproteobacteria</taxon>
        <taxon>Rhodobacterales</taxon>
        <taxon>Roseobacteraceae</taxon>
        <taxon>Palleronia</taxon>
    </lineage>
</organism>
<dbReference type="AlphaFoldDB" id="A0A934I977"/>
<evidence type="ECO:0000259" key="2">
    <source>
        <dbReference type="Pfam" id="PF01551"/>
    </source>
</evidence>